<comment type="caution">
    <text evidence="3">The sequence shown here is derived from an EMBL/GenBank/DDBJ whole genome shotgun (WGS) entry which is preliminary data.</text>
</comment>
<dbReference type="PROSITE" id="PS51257">
    <property type="entry name" value="PROKAR_LIPOPROTEIN"/>
    <property type="match status" value="1"/>
</dbReference>
<organism evidence="3 4">
    <name type="scientific">Oceanobacillus luteolus</name>
    <dbReference type="NCBI Taxonomy" id="1274358"/>
    <lineage>
        <taxon>Bacteria</taxon>
        <taxon>Bacillati</taxon>
        <taxon>Bacillota</taxon>
        <taxon>Bacilli</taxon>
        <taxon>Bacillales</taxon>
        <taxon>Bacillaceae</taxon>
        <taxon>Oceanobacillus</taxon>
    </lineage>
</organism>
<dbReference type="Pfam" id="PF10646">
    <property type="entry name" value="Germane"/>
    <property type="match status" value="2"/>
</dbReference>
<accession>A0ABW4HSS5</accession>
<reference evidence="4" key="1">
    <citation type="journal article" date="2019" name="Int. J. Syst. Evol. Microbiol.">
        <title>The Global Catalogue of Microorganisms (GCM) 10K type strain sequencing project: providing services to taxonomists for standard genome sequencing and annotation.</title>
        <authorList>
            <consortium name="The Broad Institute Genomics Platform"/>
            <consortium name="The Broad Institute Genome Sequencing Center for Infectious Disease"/>
            <person name="Wu L."/>
            <person name="Ma J."/>
        </authorList>
    </citation>
    <scope>NUCLEOTIDE SEQUENCE [LARGE SCALE GENOMIC DNA]</scope>
    <source>
        <strain evidence="4">CGMCC 1.12376</strain>
    </source>
</reference>
<dbReference type="EMBL" id="JBHUDE010000117">
    <property type="protein sequence ID" value="MFD1608591.1"/>
    <property type="molecule type" value="Genomic_DNA"/>
</dbReference>
<evidence type="ECO:0000259" key="2">
    <source>
        <dbReference type="SMART" id="SM00909"/>
    </source>
</evidence>
<proteinExistence type="predicted"/>
<dbReference type="SMART" id="SM00909">
    <property type="entry name" value="Germane"/>
    <property type="match status" value="2"/>
</dbReference>
<keyword evidence="1" id="KW-0732">Signal</keyword>
<feature type="signal peptide" evidence="1">
    <location>
        <begin position="1"/>
        <end position="23"/>
    </location>
</feature>
<dbReference type="InterPro" id="IPR019606">
    <property type="entry name" value="GerMN"/>
</dbReference>
<protein>
    <submittedName>
        <fullName evidence="3">GerMN domain-containing protein</fullName>
    </submittedName>
</protein>
<sequence length="356" mass="39055">MKASRIILPGVCASILLLSACFQGEQSSIEIDPPNNAEAVNDTTGNETEEVKAEEEGSEADVLETTARQLYLIDANGMVASQILELPLLESREVATQVLEYLVVDGPVTEVLPNGFRAVLPAGTEVLGVNLLEDGTMIVDLSEEFKEYAAEDEVKILESITHTLTQFENVDRVQLWVNGHPLDEMPVNGTPIGKGYSKANGINVVHTDTIDFINSEAITMYYPVSYQENQYYIPVTQYVEAGDEEKYESIVTSLLDGPGFLTNVLHVFNDETMLVDEPTIADGVLELTFNEAILEDSEQSIIADEVIETLVRTLTAQDGVDAVDIKVEDREQVNNENGEAYTEPVTADSFLPSDKL</sequence>
<gene>
    <name evidence="3" type="ORF">ACFSBH_13230</name>
</gene>
<keyword evidence="4" id="KW-1185">Reference proteome</keyword>
<feature type="chain" id="PRO_5047502171" evidence="1">
    <location>
        <begin position="24"/>
        <end position="356"/>
    </location>
</feature>
<feature type="domain" description="GerMN" evidence="2">
    <location>
        <begin position="95"/>
        <end position="186"/>
    </location>
</feature>
<dbReference type="Proteomes" id="UP001597221">
    <property type="component" value="Unassembled WGS sequence"/>
</dbReference>
<name>A0ABW4HSS5_9BACI</name>
<evidence type="ECO:0000256" key="1">
    <source>
        <dbReference type="SAM" id="SignalP"/>
    </source>
</evidence>
<dbReference type="RefSeq" id="WP_251512593.1">
    <property type="nucleotide sequence ID" value="NZ_JAMBON010000006.1"/>
</dbReference>
<evidence type="ECO:0000313" key="4">
    <source>
        <dbReference type="Proteomes" id="UP001597221"/>
    </source>
</evidence>
<feature type="domain" description="GerMN" evidence="2">
    <location>
        <begin position="247"/>
        <end position="336"/>
    </location>
</feature>
<evidence type="ECO:0000313" key="3">
    <source>
        <dbReference type="EMBL" id="MFD1608591.1"/>
    </source>
</evidence>